<gene>
    <name evidence="2" type="ordered locus">BN4_12391</name>
</gene>
<dbReference type="OrthoDB" id="8479755at2"/>
<dbReference type="AlphaFoldDB" id="M1WKH8"/>
<feature type="domain" description="Bbp19-like phage" evidence="1">
    <location>
        <begin position="12"/>
        <end position="63"/>
    </location>
</feature>
<evidence type="ECO:0000313" key="3">
    <source>
        <dbReference type="Proteomes" id="UP000011724"/>
    </source>
</evidence>
<dbReference type="Proteomes" id="UP000011724">
    <property type="component" value="Chromosome"/>
</dbReference>
<name>M1WKH8_PSEP2</name>
<evidence type="ECO:0000313" key="2">
    <source>
        <dbReference type="EMBL" id="CCH49626.1"/>
    </source>
</evidence>
<keyword evidence="3" id="KW-1185">Reference proteome</keyword>
<dbReference type="PATRIC" id="fig|879567.3.peg.2551"/>
<protein>
    <recommendedName>
        <fullName evidence="1">Bbp19-like phage domain-containing protein</fullName>
    </recommendedName>
</protein>
<dbReference type="BioCyc" id="DPIE1322246:BN4_RS11995-MONOMER"/>
<dbReference type="eggNOG" id="ENOG503185R">
    <property type="taxonomic scope" value="Bacteria"/>
</dbReference>
<dbReference type="RefSeq" id="WP_015415669.1">
    <property type="nucleotide sequence ID" value="NC_020409.1"/>
</dbReference>
<dbReference type="HOGENOM" id="CLU_2648570_0_0_7"/>
<dbReference type="EMBL" id="FO203427">
    <property type="protein sequence ID" value="CCH49626.1"/>
    <property type="molecule type" value="Genomic_DNA"/>
</dbReference>
<dbReference type="Pfam" id="PF25181">
    <property type="entry name" value="Phage_Bbp19"/>
    <property type="match status" value="1"/>
</dbReference>
<dbReference type="InterPro" id="IPR057447">
    <property type="entry name" value="Bbp19-like_phage"/>
</dbReference>
<dbReference type="KEGG" id="dpi:BN4_12391"/>
<proteinExistence type="predicted"/>
<reference evidence="2 3" key="1">
    <citation type="journal article" date="2013" name="PLoS ONE">
        <title>The first genomic and proteomic characterization of a deep-sea sulfate reducer: insights into the piezophilic lifestyle of Desulfovibrio piezophilus.</title>
        <authorList>
            <person name="Pradel N."/>
            <person name="Ji B."/>
            <person name="Gimenez G."/>
            <person name="Talla E."/>
            <person name="Lenoble P."/>
            <person name="Garel M."/>
            <person name="Tamburini C."/>
            <person name="Fourquet P."/>
            <person name="Lebrun R."/>
            <person name="Bertin P."/>
            <person name="Denis Y."/>
            <person name="Pophillat M."/>
            <person name="Barbe V."/>
            <person name="Ollivier B."/>
            <person name="Dolla A."/>
        </authorList>
    </citation>
    <scope>NUCLEOTIDE SEQUENCE [LARGE SCALE GENOMIC DNA]</scope>
    <source>
        <strain evidence="3">DSM 10523 / SB164P1</strain>
    </source>
</reference>
<evidence type="ECO:0000259" key="1">
    <source>
        <dbReference type="Pfam" id="PF25181"/>
    </source>
</evidence>
<organism evidence="2 3">
    <name type="scientific">Pseudodesulfovibrio piezophilus (strain DSM 21447 / JCM 15486 / C1TLV30)</name>
    <name type="common">Desulfovibrio piezophilus</name>
    <dbReference type="NCBI Taxonomy" id="1322246"/>
    <lineage>
        <taxon>Bacteria</taxon>
        <taxon>Pseudomonadati</taxon>
        <taxon>Thermodesulfobacteriota</taxon>
        <taxon>Desulfovibrionia</taxon>
        <taxon>Desulfovibrionales</taxon>
        <taxon>Desulfovibrionaceae</taxon>
    </lineage>
</organism>
<dbReference type="STRING" id="1322246.BN4_12391"/>
<accession>M1WKH8</accession>
<reference evidence="3" key="2">
    <citation type="journal article" date="2013" name="Stand. Genomic Sci.">
        <title>Complete genome sequence of Desulfocapsa sulfexigens, a marine deltaproteobacterium specialized in disproportionating inorganic sulfur compounds.</title>
        <authorList>
            <person name="Finster K.W."/>
            <person name="Kjeldsen K.U."/>
            <person name="Kube M."/>
            <person name="Reinhardt R."/>
            <person name="Mussmann M."/>
            <person name="Amann R."/>
            <person name="Schreiber L."/>
        </authorList>
    </citation>
    <scope>NUCLEOTIDE SEQUENCE [LARGE SCALE GENOMIC DNA]</scope>
    <source>
        <strain evidence="3">DSM 10523 / SB164P1</strain>
    </source>
</reference>
<sequence>MAFDPLELHCAYRRIFDTPDGQAIMDDLEKRAGFLRSNFSTDPGRTDFNEGRRSLVLHVKHMCDETNFINKEILQ</sequence>